<reference evidence="7" key="1">
    <citation type="submission" date="2022-07" db="EMBL/GenBank/DDBJ databases">
        <authorList>
            <person name="Trinca V."/>
            <person name="Uliana J.V.C."/>
            <person name="Torres T.T."/>
            <person name="Ward R.J."/>
            <person name="Monesi N."/>
        </authorList>
    </citation>
    <scope>NUCLEOTIDE SEQUENCE</scope>
    <source>
        <strain evidence="7">HSMRA1968</strain>
        <tissue evidence="7">Whole embryos</tissue>
    </source>
</reference>
<dbReference type="EMBL" id="WJQU01000003">
    <property type="protein sequence ID" value="KAJ6639113.1"/>
    <property type="molecule type" value="Genomic_DNA"/>
</dbReference>
<comment type="function">
    <text evidence="5">Part of the endoplasmic reticulum membrane protein complex (EMC) that enables the energy-independent insertion into endoplasmic reticulum membranes of newly synthesized membrane proteins.</text>
</comment>
<dbReference type="Pfam" id="PF22890">
    <property type="entry name" value="TPR_EMC2"/>
    <property type="match status" value="1"/>
</dbReference>
<protein>
    <recommendedName>
        <fullName evidence="5">ER membrane protein complex subunit 2</fullName>
    </recommendedName>
</protein>
<dbReference type="Gene3D" id="1.25.40.10">
    <property type="entry name" value="Tetratricopeptide repeat domain"/>
    <property type="match status" value="1"/>
</dbReference>
<keyword evidence="8" id="KW-1185">Reference proteome</keyword>
<evidence type="ECO:0000259" key="6">
    <source>
        <dbReference type="Pfam" id="PF22890"/>
    </source>
</evidence>
<keyword evidence="3 4" id="KW-0802">TPR repeat</keyword>
<dbReference type="InterPro" id="IPR055217">
    <property type="entry name" value="TPR_EMC2"/>
</dbReference>
<keyword evidence="5" id="KW-0256">Endoplasmic reticulum</keyword>
<keyword evidence="5" id="KW-0472">Membrane</keyword>
<proteinExistence type="inferred from homology"/>
<sequence length="293" mass="33981">MAYNYEQMSWSEVRDLFRKWREDNERRSDDIVLLWKRILEDNASKLGNERHLVLEQVIIAAFDCARLDISEKCIRELSQEFPGSLRVQKYKAMKYEAMGRYDEANDVLDDIISKDETNAAPRKRKIAIFKAKGKTCEAIKELCEYLKKFMSDQEAWHELCSLYLSENEYSKAAFCMEEVLLHNPHSHLIHQRLAEIRYTMGGLENIEIAKSYYSQALKLNSCNLRALYGLYLCCNHIINSKASVNKRKEAQKLASYVLSEIQSKSCVGNEKAKNDKYIGSLENAFGNLDLKSN</sequence>
<evidence type="ECO:0000256" key="2">
    <source>
        <dbReference type="ARBA" id="ARBA00022737"/>
    </source>
</evidence>
<dbReference type="InterPro" id="IPR019734">
    <property type="entry name" value="TPR_rpt"/>
</dbReference>
<comment type="subcellular location">
    <subcellularLocation>
        <location evidence="5">Endoplasmic reticulum membrane</location>
        <topology evidence="5">Peripheral membrane protein</topology>
        <orientation evidence="5">Cytoplasmic side</orientation>
    </subcellularLocation>
</comment>
<dbReference type="FunFam" id="1.25.40.10:FF:000478">
    <property type="entry name" value="GG16802"/>
    <property type="match status" value="1"/>
</dbReference>
<feature type="repeat" description="TPR" evidence="4">
    <location>
        <begin position="153"/>
        <end position="186"/>
    </location>
</feature>
<evidence type="ECO:0000313" key="8">
    <source>
        <dbReference type="Proteomes" id="UP001151699"/>
    </source>
</evidence>
<dbReference type="AlphaFoldDB" id="A0A9Q0MWA0"/>
<dbReference type="SUPFAM" id="SSF48452">
    <property type="entry name" value="TPR-like"/>
    <property type="match status" value="1"/>
</dbReference>
<comment type="subunit">
    <text evidence="5">Component of the ER membrane protein complex (EMC).</text>
</comment>
<feature type="domain" description="EMC2 TPR-like" evidence="6">
    <location>
        <begin position="89"/>
        <end position="197"/>
    </location>
</feature>
<dbReference type="GO" id="GO:0072546">
    <property type="term" value="C:EMC complex"/>
    <property type="evidence" value="ECO:0007669"/>
    <property type="project" value="UniProtKB-UniRule"/>
</dbReference>
<comment type="caution">
    <text evidence="7">The sequence shown here is derived from an EMBL/GenBank/DDBJ whole genome shotgun (WGS) entry which is preliminary data.</text>
</comment>
<dbReference type="OrthoDB" id="124397at2759"/>
<dbReference type="InterPro" id="IPR039856">
    <property type="entry name" value="EMC2-like"/>
</dbReference>
<dbReference type="PROSITE" id="PS50005">
    <property type="entry name" value="TPR"/>
    <property type="match status" value="1"/>
</dbReference>
<organism evidence="7 8">
    <name type="scientific">Pseudolycoriella hygida</name>
    <dbReference type="NCBI Taxonomy" id="35572"/>
    <lineage>
        <taxon>Eukaryota</taxon>
        <taxon>Metazoa</taxon>
        <taxon>Ecdysozoa</taxon>
        <taxon>Arthropoda</taxon>
        <taxon>Hexapoda</taxon>
        <taxon>Insecta</taxon>
        <taxon>Pterygota</taxon>
        <taxon>Neoptera</taxon>
        <taxon>Endopterygota</taxon>
        <taxon>Diptera</taxon>
        <taxon>Nematocera</taxon>
        <taxon>Sciaroidea</taxon>
        <taxon>Sciaridae</taxon>
        <taxon>Pseudolycoriella</taxon>
    </lineage>
</organism>
<evidence type="ECO:0000256" key="1">
    <source>
        <dbReference type="ARBA" id="ARBA00010361"/>
    </source>
</evidence>
<evidence type="ECO:0000256" key="3">
    <source>
        <dbReference type="ARBA" id="ARBA00022803"/>
    </source>
</evidence>
<keyword evidence="2" id="KW-0677">Repeat</keyword>
<accession>A0A9Q0MWA0</accession>
<dbReference type="PANTHER" id="PTHR12760">
    <property type="entry name" value="TETRATRICOPEPTIDE REPEAT PROTEIN"/>
    <property type="match status" value="1"/>
</dbReference>
<evidence type="ECO:0000256" key="5">
    <source>
        <dbReference type="RuleBase" id="RU367091"/>
    </source>
</evidence>
<evidence type="ECO:0000313" key="7">
    <source>
        <dbReference type="EMBL" id="KAJ6639113.1"/>
    </source>
</evidence>
<dbReference type="InterPro" id="IPR011990">
    <property type="entry name" value="TPR-like_helical_dom_sf"/>
</dbReference>
<name>A0A9Q0MWA0_9DIPT</name>
<comment type="similarity">
    <text evidence="1 5">Belongs to the EMC2 family.</text>
</comment>
<dbReference type="Proteomes" id="UP001151699">
    <property type="component" value="Chromosome X"/>
</dbReference>
<evidence type="ECO:0000256" key="4">
    <source>
        <dbReference type="PROSITE-ProRule" id="PRU00339"/>
    </source>
</evidence>
<gene>
    <name evidence="7" type="primary">EMC2</name>
    <name evidence="7" type="ORF">Bhyg_11852</name>
</gene>